<dbReference type="InterPro" id="IPR058591">
    <property type="entry name" value="Gtf3_N"/>
</dbReference>
<dbReference type="Proteomes" id="UP000004322">
    <property type="component" value="Unassembled WGS sequence"/>
</dbReference>
<accession>G5JNG3</accession>
<gene>
    <name evidence="4" type="ORF">STRCR_1418</name>
</gene>
<feature type="domain" description="Glucosyltransferase 3-like C-terminal" evidence="3">
    <location>
        <begin position="175"/>
        <end position="335"/>
    </location>
</feature>
<comment type="caution">
    <text evidence="4">The sequence shown here is derived from an EMBL/GenBank/DDBJ whole genome shotgun (WGS) entry which is preliminary data.</text>
</comment>
<keyword evidence="1" id="KW-0808">Transferase</keyword>
<evidence type="ECO:0000313" key="4">
    <source>
        <dbReference type="EMBL" id="EHI75117.1"/>
    </source>
</evidence>
<dbReference type="STRING" id="873449.STRCR_1418"/>
<feature type="domain" description="Glucosyltransferase 3-like N-terminal" evidence="2">
    <location>
        <begin position="12"/>
        <end position="155"/>
    </location>
</feature>
<dbReference type="PIRSF" id="PIRSF007023">
    <property type="entry name" value="UDP-Galf_transf"/>
    <property type="match status" value="1"/>
</dbReference>
<proteinExistence type="predicted"/>
<evidence type="ECO:0000259" key="3">
    <source>
        <dbReference type="Pfam" id="PF26337"/>
    </source>
</evidence>
<dbReference type="Pfam" id="PF26334">
    <property type="entry name" value="Gtf3_N"/>
    <property type="match status" value="1"/>
</dbReference>
<keyword evidence="5" id="KW-1185">Reference proteome</keyword>
<dbReference type="EMBL" id="AEUV02000002">
    <property type="protein sequence ID" value="EHI75117.1"/>
    <property type="molecule type" value="Genomic_DNA"/>
</dbReference>
<reference evidence="4" key="1">
    <citation type="submission" date="2011-07" db="EMBL/GenBank/DDBJ databases">
        <authorList>
            <person name="Stanhope M.J."/>
            <person name="Durkin A.S."/>
            <person name="Hostetler J."/>
            <person name="Kim M."/>
            <person name="Radune D."/>
            <person name="Singh I."/>
            <person name="Town C.D."/>
        </authorList>
    </citation>
    <scope>NUCLEOTIDE SEQUENCE [LARGE SCALE GENOMIC DNA]</scope>
    <source>
        <strain evidence="4">HS-6</strain>
    </source>
</reference>
<evidence type="ECO:0000256" key="1">
    <source>
        <dbReference type="ARBA" id="ARBA00022679"/>
    </source>
</evidence>
<dbReference type="AlphaFoldDB" id="G5JNG3"/>
<evidence type="ECO:0000259" key="2">
    <source>
        <dbReference type="Pfam" id="PF26334"/>
    </source>
</evidence>
<dbReference type="InterPro" id="IPR058592">
    <property type="entry name" value="Gtf3_C"/>
</dbReference>
<protein>
    <submittedName>
        <fullName evidence="4">Uncharacterized protein</fullName>
    </submittedName>
</protein>
<name>G5JNG3_STRCG</name>
<dbReference type="eggNOG" id="COG0438">
    <property type="taxonomic scope" value="Bacteria"/>
</dbReference>
<organism evidence="4 5">
    <name type="scientific">Streptococcus criceti HS-6</name>
    <dbReference type="NCBI Taxonomy" id="873449"/>
    <lineage>
        <taxon>Bacteria</taxon>
        <taxon>Bacillati</taxon>
        <taxon>Bacillota</taxon>
        <taxon>Bacilli</taxon>
        <taxon>Lactobacillales</taxon>
        <taxon>Streptococcaceae</taxon>
        <taxon>Streptococcus</taxon>
    </lineage>
</organism>
<sequence length="347" mass="39383">MSKKIVNRILIDFIRDDDTTAASKAERDVSYFLKTIGFFGKNYDMSLPRAVKLLAEDYILTKKIKSIGSEDICFLQYSMFGRPSLKKLFKKLAFNRHKILLIHDIETLREQREADHIAEELALFQEAQCLIVHNDRMANWLRNQGLEVPIISLEIFDYAQPIDLPEETVQNWKTVVFAGNLDKSGFLSKLHTQTPFYLYGLKSDAQPYPEKLTYCGSKTSTEIPSTISQYGFGLVWDGPAVDSCQGPFGDYMRYNNPHKVSLYLSTNLPVIIWKEAALASFIEEHGLGLTLDSLADLDNQLAQLSQDDYDQMKANCKAMGKQLRNGYYTTKAAQAAVEVVISQKCDI</sequence>
<dbReference type="Gene3D" id="3.40.50.2000">
    <property type="entry name" value="Glycogen Phosphorylase B"/>
    <property type="match status" value="2"/>
</dbReference>
<dbReference type="Pfam" id="PF26337">
    <property type="entry name" value="Gtf3_C"/>
    <property type="match status" value="1"/>
</dbReference>
<evidence type="ECO:0000313" key="5">
    <source>
        <dbReference type="Proteomes" id="UP000004322"/>
    </source>
</evidence>